<sequence length="314" mass="34487">MAFSWAIADLGVLMSEDEPVSLCYGDTAPGRTDTQPYTTIIALHGAGFNSNIWTPWIPYLPSEYRVIAVNRRGYAGSSSVHKSQNRMPSDTEAFGRHFLDKLAFIKFVVDLVRGSSESCEEPPKIVLLGWSKGCAYWIALLATLSTSDSLPTSFGLPWSTVEPYITVVRDHVRSVILFEPPEWIVGIPLNIPVSDGTLDTSSSILLEASVDDMTILAHDLRSWNGTDFKEREDVATKALCKVPSFLGMGIVYCTTGIGLEGSLWMIDRLDGQRNTTSRAIQGGNHFVMATDPKEFNDAVIGCVQELAVKVDNFV</sequence>
<keyword evidence="3" id="KW-1185">Reference proteome</keyword>
<evidence type="ECO:0000313" key="3">
    <source>
        <dbReference type="Proteomes" id="UP000076738"/>
    </source>
</evidence>
<dbReference type="InterPro" id="IPR050266">
    <property type="entry name" value="AB_hydrolase_sf"/>
</dbReference>
<dbReference type="InterPro" id="IPR029058">
    <property type="entry name" value="AB_hydrolase_fold"/>
</dbReference>
<dbReference type="EMBL" id="KV417298">
    <property type="protein sequence ID" value="KZO93874.1"/>
    <property type="molecule type" value="Genomic_DNA"/>
</dbReference>
<dbReference type="GO" id="GO:0016787">
    <property type="term" value="F:hydrolase activity"/>
    <property type="evidence" value="ECO:0007669"/>
    <property type="project" value="UniProtKB-KW"/>
</dbReference>
<dbReference type="Gene3D" id="3.40.50.1820">
    <property type="entry name" value="alpha/beta hydrolase"/>
    <property type="match status" value="1"/>
</dbReference>
<organism evidence="2 3">
    <name type="scientific">Calocera viscosa (strain TUFC12733)</name>
    <dbReference type="NCBI Taxonomy" id="1330018"/>
    <lineage>
        <taxon>Eukaryota</taxon>
        <taxon>Fungi</taxon>
        <taxon>Dikarya</taxon>
        <taxon>Basidiomycota</taxon>
        <taxon>Agaricomycotina</taxon>
        <taxon>Dacrymycetes</taxon>
        <taxon>Dacrymycetales</taxon>
        <taxon>Dacrymycetaceae</taxon>
        <taxon>Calocera</taxon>
    </lineage>
</organism>
<proteinExistence type="predicted"/>
<dbReference type="PANTHER" id="PTHR43798">
    <property type="entry name" value="MONOACYLGLYCEROL LIPASE"/>
    <property type="match status" value="1"/>
</dbReference>
<evidence type="ECO:0000259" key="1">
    <source>
        <dbReference type="Pfam" id="PF12697"/>
    </source>
</evidence>
<dbReference type="SUPFAM" id="SSF53474">
    <property type="entry name" value="alpha/beta-Hydrolases"/>
    <property type="match status" value="1"/>
</dbReference>
<dbReference type="OrthoDB" id="5311491at2759"/>
<dbReference type="PANTHER" id="PTHR43798:SF33">
    <property type="entry name" value="HYDROLASE, PUTATIVE (AFU_ORTHOLOGUE AFUA_2G14860)-RELATED"/>
    <property type="match status" value="1"/>
</dbReference>
<gene>
    <name evidence="2" type="ORF">CALVIDRAFT_529157</name>
</gene>
<dbReference type="Proteomes" id="UP000076738">
    <property type="component" value="Unassembled WGS sequence"/>
</dbReference>
<feature type="domain" description="AB hydrolase-1" evidence="1">
    <location>
        <begin position="40"/>
        <end position="298"/>
    </location>
</feature>
<dbReference type="Pfam" id="PF12697">
    <property type="entry name" value="Abhydrolase_6"/>
    <property type="match status" value="1"/>
</dbReference>
<keyword evidence="2" id="KW-0378">Hydrolase</keyword>
<evidence type="ECO:0000313" key="2">
    <source>
        <dbReference type="EMBL" id="KZO93874.1"/>
    </source>
</evidence>
<accession>A0A167JT29</accession>
<dbReference type="AlphaFoldDB" id="A0A167JT29"/>
<reference evidence="2 3" key="1">
    <citation type="journal article" date="2016" name="Mol. Biol. Evol.">
        <title>Comparative Genomics of Early-Diverging Mushroom-Forming Fungi Provides Insights into the Origins of Lignocellulose Decay Capabilities.</title>
        <authorList>
            <person name="Nagy L.G."/>
            <person name="Riley R."/>
            <person name="Tritt A."/>
            <person name="Adam C."/>
            <person name="Daum C."/>
            <person name="Floudas D."/>
            <person name="Sun H."/>
            <person name="Yadav J.S."/>
            <person name="Pangilinan J."/>
            <person name="Larsson K.H."/>
            <person name="Matsuura K."/>
            <person name="Barry K."/>
            <person name="Labutti K."/>
            <person name="Kuo R."/>
            <person name="Ohm R.A."/>
            <person name="Bhattacharya S.S."/>
            <person name="Shirouzu T."/>
            <person name="Yoshinaga Y."/>
            <person name="Martin F.M."/>
            <person name="Grigoriev I.V."/>
            <person name="Hibbett D.S."/>
        </authorList>
    </citation>
    <scope>NUCLEOTIDE SEQUENCE [LARGE SCALE GENOMIC DNA]</scope>
    <source>
        <strain evidence="2 3">TUFC12733</strain>
    </source>
</reference>
<name>A0A167JT29_CALVF</name>
<dbReference type="InterPro" id="IPR000073">
    <property type="entry name" value="AB_hydrolase_1"/>
</dbReference>
<dbReference type="GO" id="GO:0016020">
    <property type="term" value="C:membrane"/>
    <property type="evidence" value="ECO:0007669"/>
    <property type="project" value="TreeGrafter"/>
</dbReference>
<protein>
    <submittedName>
        <fullName evidence="2">Alpha/beta-hydrolase</fullName>
    </submittedName>
</protein>